<reference evidence="2 3" key="1">
    <citation type="journal article" date="2007" name="Nat. Biotechnol.">
        <title>Complete genome sequence of the myxobacterium Sorangium cellulosum.</title>
        <authorList>
            <person name="Schneiker S."/>
            <person name="Perlova O."/>
            <person name="Kaiser O."/>
            <person name="Gerth K."/>
            <person name="Alici A."/>
            <person name="Altmeyer M.O."/>
            <person name="Bartels D."/>
            <person name="Bekel T."/>
            <person name="Beyer S."/>
            <person name="Bode E."/>
            <person name="Bode H.B."/>
            <person name="Bolten C.J."/>
            <person name="Choudhuri J.V."/>
            <person name="Doss S."/>
            <person name="Elnakady Y.A."/>
            <person name="Frank B."/>
            <person name="Gaigalat L."/>
            <person name="Goesmann A."/>
            <person name="Groeger C."/>
            <person name="Gross F."/>
            <person name="Jelsbak L."/>
            <person name="Jelsbak L."/>
            <person name="Kalinowski J."/>
            <person name="Kegler C."/>
            <person name="Knauber T."/>
            <person name="Konietzny S."/>
            <person name="Kopp M."/>
            <person name="Krause L."/>
            <person name="Krug D."/>
            <person name="Linke B."/>
            <person name="Mahmud T."/>
            <person name="Martinez-Arias R."/>
            <person name="McHardy A.C."/>
            <person name="Merai M."/>
            <person name="Meyer F."/>
            <person name="Mormann S."/>
            <person name="Munoz-Dorado J."/>
            <person name="Perez J."/>
            <person name="Pradella S."/>
            <person name="Rachid S."/>
            <person name="Raddatz G."/>
            <person name="Rosenau F."/>
            <person name="Rueckert C."/>
            <person name="Sasse F."/>
            <person name="Scharfe M."/>
            <person name="Schuster S.C."/>
            <person name="Suen G."/>
            <person name="Treuner-Lange A."/>
            <person name="Velicer G.J."/>
            <person name="Vorholter F.-J."/>
            <person name="Weissman K.J."/>
            <person name="Welch R.D."/>
            <person name="Wenzel S.C."/>
            <person name="Whitworth D.E."/>
            <person name="Wilhelm S."/>
            <person name="Wittmann C."/>
            <person name="Bloecker H."/>
            <person name="Puehler A."/>
            <person name="Mueller R."/>
        </authorList>
    </citation>
    <scope>NUCLEOTIDE SEQUENCE [LARGE SCALE GENOMIC DNA]</scope>
    <source>
        <strain evidence="3">So ce56</strain>
    </source>
</reference>
<dbReference type="HOGENOM" id="CLU_064263_0_0_7"/>
<dbReference type="PANTHER" id="PTHR42194">
    <property type="entry name" value="UPF0276 PROTEIN HI_1600"/>
    <property type="match status" value="1"/>
</dbReference>
<dbReference type="InterPro" id="IPR036237">
    <property type="entry name" value="Xyl_isomerase-like_sf"/>
</dbReference>
<dbReference type="KEGG" id="scl:sce3435"/>
<dbReference type="AlphaFoldDB" id="A9GNL2"/>
<dbReference type="EMBL" id="AM746676">
    <property type="protein sequence ID" value="CAN93594.1"/>
    <property type="molecule type" value="Genomic_DNA"/>
</dbReference>
<dbReference type="SUPFAM" id="SSF51658">
    <property type="entry name" value="Xylose isomerase-like"/>
    <property type="match status" value="1"/>
</dbReference>
<dbReference type="BioCyc" id="SCEL448385:SCE_RS17570-MONOMER"/>
<dbReference type="PANTHER" id="PTHR42194:SF1">
    <property type="entry name" value="UPF0276 PROTEIN HI_1600"/>
    <property type="match status" value="1"/>
</dbReference>
<evidence type="ECO:0000313" key="2">
    <source>
        <dbReference type="EMBL" id="CAN93594.1"/>
    </source>
</evidence>
<dbReference type="eggNOG" id="COG3220">
    <property type="taxonomic scope" value="Bacteria"/>
</dbReference>
<sequence>MRLGLPDLGVGVGLRIPHYRHIFEHRPRVDWFEIISENFMVDGGMPIANLERVLSSYRLVQHGVSLSIGSTDPLDFDYLRRLKALLARVGSPWVSDHLCWTGAHGINLHDLLPLPYTEEAVRHVAARARVVQDFLEVRLALENVSSYLTFTASRMSEWAFLSAIAEEADCGILLDVNNVYVSSYNHGFDPEAYIDGVPHHRIVQFHLAGHTHQGAYILDTHSDHVVDAVWALYRRAVARAGDVSTLIEWDDDIPSFEVLAAEAEKARAIRQEVARARAA</sequence>
<evidence type="ECO:0000256" key="1">
    <source>
        <dbReference type="HAMAP-Rule" id="MF_00697"/>
    </source>
</evidence>
<protein>
    <recommendedName>
        <fullName evidence="1">UPF0276 protein sce3435</fullName>
    </recommendedName>
</protein>
<dbReference type="Proteomes" id="UP000002139">
    <property type="component" value="Chromosome"/>
</dbReference>
<dbReference type="STRING" id="448385.sce3435"/>
<gene>
    <name evidence="2" type="ordered locus">sce3435</name>
</gene>
<dbReference type="Gene3D" id="3.20.20.150">
    <property type="entry name" value="Divalent-metal-dependent TIM barrel enzymes"/>
    <property type="match status" value="1"/>
</dbReference>
<accession>A9GNL2</accession>
<dbReference type="OrthoDB" id="9763101at2"/>
<keyword evidence="3" id="KW-1185">Reference proteome</keyword>
<name>A9GNL2_SORC5</name>
<dbReference type="Pfam" id="PF05114">
    <property type="entry name" value="MbnB_TglH_ChrH"/>
    <property type="match status" value="1"/>
</dbReference>
<dbReference type="NCBIfam" id="NF003818">
    <property type="entry name" value="PRK05409.1"/>
    <property type="match status" value="1"/>
</dbReference>
<dbReference type="HAMAP" id="MF_00697">
    <property type="entry name" value="UPF0276"/>
    <property type="match status" value="1"/>
</dbReference>
<organism evidence="2 3">
    <name type="scientific">Sorangium cellulosum (strain So ce56)</name>
    <name type="common">Polyangium cellulosum (strain So ce56)</name>
    <dbReference type="NCBI Taxonomy" id="448385"/>
    <lineage>
        <taxon>Bacteria</taxon>
        <taxon>Pseudomonadati</taxon>
        <taxon>Myxococcota</taxon>
        <taxon>Polyangia</taxon>
        <taxon>Polyangiales</taxon>
        <taxon>Polyangiaceae</taxon>
        <taxon>Sorangium</taxon>
    </lineage>
</organism>
<evidence type="ECO:0000313" key="3">
    <source>
        <dbReference type="Proteomes" id="UP000002139"/>
    </source>
</evidence>
<dbReference type="InterPro" id="IPR007801">
    <property type="entry name" value="MbnB/TglH/ChrH"/>
</dbReference>
<comment type="similarity">
    <text evidence="1">Belongs to the UPF0276 family.</text>
</comment>
<proteinExistence type="inferred from homology"/>